<evidence type="ECO:0000256" key="2">
    <source>
        <dbReference type="ARBA" id="ARBA00022771"/>
    </source>
</evidence>
<dbReference type="OrthoDB" id="1303017at2759"/>
<protein>
    <recommendedName>
        <fullName evidence="6">RING-type domain-containing protein</fullName>
    </recommendedName>
</protein>
<keyword evidence="8" id="KW-1185">Reference proteome</keyword>
<dbReference type="GO" id="GO:0008270">
    <property type="term" value="F:zinc ion binding"/>
    <property type="evidence" value="ECO:0007669"/>
    <property type="project" value="UniProtKB-KW"/>
</dbReference>
<dbReference type="PANTHER" id="PTHR45969:SF69">
    <property type="entry name" value="FINGER DOMAIN PROTEIN, PUTATIVE (AFU_ORTHOLOGUE AFUA_3G12190)-RELATED"/>
    <property type="match status" value="1"/>
</dbReference>
<keyword evidence="1" id="KW-0479">Metal-binding</keyword>
<dbReference type="InterPro" id="IPR013083">
    <property type="entry name" value="Znf_RING/FYVE/PHD"/>
</dbReference>
<organism evidence="7 8">
    <name type="scientific">Klebsormidium nitens</name>
    <name type="common">Green alga</name>
    <name type="synonym">Ulothrix nitens</name>
    <dbReference type="NCBI Taxonomy" id="105231"/>
    <lineage>
        <taxon>Eukaryota</taxon>
        <taxon>Viridiplantae</taxon>
        <taxon>Streptophyta</taxon>
        <taxon>Klebsormidiophyceae</taxon>
        <taxon>Klebsormidiales</taxon>
        <taxon>Klebsormidiaceae</taxon>
        <taxon>Klebsormidium</taxon>
    </lineage>
</organism>
<dbReference type="SUPFAM" id="SSF52047">
    <property type="entry name" value="RNI-like"/>
    <property type="match status" value="1"/>
</dbReference>
<evidence type="ECO:0000313" key="7">
    <source>
        <dbReference type="EMBL" id="GAQ78312.1"/>
    </source>
</evidence>
<evidence type="ECO:0000256" key="1">
    <source>
        <dbReference type="ARBA" id="ARBA00022723"/>
    </source>
</evidence>
<keyword evidence="3" id="KW-0862">Zinc</keyword>
<proteinExistence type="predicted"/>
<evidence type="ECO:0000256" key="4">
    <source>
        <dbReference type="PROSITE-ProRule" id="PRU00175"/>
    </source>
</evidence>
<dbReference type="SUPFAM" id="SSF57850">
    <property type="entry name" value="RING/U-box"/>
    <property type="match status" value="1"/>
</dbReference>
<gene>
    <name evidence="7" type="ORF">KFL_000110080</name>
</gene>
<evidence type="ECO:0000256" key="5">
    <source>
        <dbReference type="SAM" id="MobiDB-lite"/>
    </source>
</evidence>
<dbReference type="EMBL" id="DF236960">
    <property type="protein sequence ID" value="GAQ78312.1"/>
    <property type="molecule type" value="Genomic_DNA"/>
</dbReference>
<reference evidence="7 8" key="1">
    <citation type="journal article" date="2014" name="Nat. Commun.">
        <title>Klebsormidium flaccidum genome reveals primary factors for plant terrestrial adaptation.</title>
        <authorList>
            <person name="Hori K."/>
            <person name="Maruyama F."/>
            <person name="Fujisawa T."/>
            <person name="Togashi T."/>
            <person name="Yamamoto N."/>
            <person name="Seo M."/>
            <person name="Sato S."/>
            <person name="Yamada T."/>
            <person name="Mori H."/>
            <person name="Tajima N."/>
            <person name="Moriyama T."/>
            <person name="Ikeuchi M."/>
            <person name="Watanabe M."/>
            <person name="Wada H."/>
            <person name="Kobayashi K."/>
            <person name="Saito M."/>
            <person name="Masuda T."/>
            <person name="Sasaki-Sekimoto Y."/>
            <person name="Mashiguchi K."/>
            <person name="Awai K."/>
            <person name="Shimojima M."/>
            <person name="Masuda S."/>
            <person name="Iwai M."/>
            <person name="Nobusawa T."/>
            <person name="Narise T."/>
            <person name="Kondo S."/>
            <person name="Saito H."/>
            <person name="Sato R."/>
            <person name="Murakawa M."/>
            <person name="Ihara Y."/>
            <person name="Oshima-Yamada Y."/>
            <person name="Ohtaka K."/>
            <person name="Satoh M."/>
            <person name="Sonobe K."/>
            <person name="Ishii M."/>
            <person name="Ohtani R."/>
            <person name="Kanamori-Sato M."/>
            <person name="Honoki R."/>
            <person name="Miyazaki D."/>
            <person name="Mochizuki H."/>
            <person name="Umetsu J."/>
            <person name="Higashi K."/>
            <person name="Shibata D."/>
            <person name="Kamiya Y."/>
            <person name="Sato N."/>
            <person name="Nakamura Y."/>
            <person name="Tabata S."/>
            <person name="Ida S."/>
            <person name="Kurokawa K."/>
            <person name="Ohta H."/>
        </authorList>
    </citation>
    <scope>NUCLEOTIDE SEQUENCE [LARGE SCALE GENOMIC DNA]</scope>
    <source>
        <strain evidence="7 8">NIES-2285</strain>
    </source>
</reference>
<dbReference type="InterPro" id="IPR032675">
    <property type="entry name" value="LRR_dom_sf"/>
</dbReference>
<dbReference type="Proteomes" id="UP000054558">
    <property type="component" value="Unassembled WGS sequence"/>
</dbReference>
<dbReference type="PROSITE" id="PS50089">
    <property type="entry name" value="ZF_RING_2"/>
    <property type="match status" value="1"/>
</dbReference>
<feature type="compositionally biased region" description="Polar residues" evidence="5">
    <location>
        <begin position="830"/>
        <end position="846"/>
    </location>
</feature>
<evidence type="ECO:0000259" key="6">
    <source>
        <dbReference type="PROSITE" id="PS50089"/>
    </source>
</evidence>
<dbReference type="InterPro" id="IPR001841">
    <property type="entry name" value="Znf_RING"/>
</dbReference>
<name>A0A1Y1HL02_KLENI</name>
<feature type="domain" description="RING-type" evidence="6">
    <location>
        <begin position="850"/>
        <end position="894"/>
    </location>
</feature>
<dbReference type="AlphaFoldDB" id="A0A1Y1HL02"/>
<dbReference type="PANTHER" id="PTHR45969">
    <property type="entry name" value="RING ZINC FINGER PROTEIN-RELATED"/>
    <property type="match status" value="1"/>
</dbReference>
<evidence type="ECO:0000256" key="3">
    <source>
        <dbReference type="ARBA" id="ARBA00022833"/>
    </source>
</evidence>
<dbReference type="STRING" id="105231.A0A1Y1HL02"/>
<keyword evidence="2 4" id="KW-0863">Zinc-finger</keyword>
<sequence length="1203" mass="128108">MDNHETALPTCNAAVASECDTCQSPEGFKGFETPPLSAAALSQPLEALRFHPFATRTSALTASKAAGAESSSEVSTAESLEQASTHSLLQTSSVHGLKRLRSITFFGNVENEATEQSPTKRFSPQGLEVQGLEGLEPQGLEVSERPYFDGLEIQVPAGLASHALQVEVGSPGSWATETGFEGLEAFDNGLETASPRSLGGFEGFGNGIETLPGVVSGAGFDLYSPATEVAPESSALGSDFDLVGAEGFDVSPEVLFARANHADLAGTQRKLFRESGPCRECASGAEVLEVIVVLREMGVLSDGGTPAAEPLAGSLDDLASGDFVSALGNELSECSESAESVDLERGLGFQDGGLGSGLEELEQVTGGQEEQARRMERIEALLAQEVVREAELIEARIALEGVAGMTSVPQRVDIATWLQGLRRGHVSRAGVAAAESGVRENGLGVGLVEDGLAEEADFSEVGSSIGNTSMAVFRGDLNSHLGSVLGEDDEGLEGLEGRVAGGLDGETMGPIPENVGGGDLVGFELAPTGGVEERGGREWVWDGSDRVRHGLNEVRVGLDGVTRRRRTREEEELPLLAHLSPRSEGGVSAALDSYPQLYYMDQLEDGAASEQIDHILTGNWNPRQALRMLADTQMDDVADDVAEVNLTELEWTAFLREALLGAWRREGANGGLEQGLGGVAGGLEEGLGAEQVGLEADLGRRTPGGLQEGLERGLGLPNDETLRQFSLLNPAEMVAALADPRLVARLETRAERGLFIQGTRVPLLERTFLGGLENDDVILSESDTESEAEESEVALDDVSEVGCDVIDDLDSYGAFCTAGGALTGPDGPPTETNLESGGRSSAQTDPPQDCSICYRPLEAEPVLALKCGHEYHGTCVKKWLKSGAPNALSCPFCRGKIRRTPALEELLPANGAAARLPRSPSEATIDLHDDRNLDADELLHEVRQWPDAERLIVSGIGVETVLQVLEEAQAEIRIIELYGTGEDRVAEEERFWYRMRGDALPPLPSDPTLSTARGCAAVQRLLLHNGEMRSGSMANPLGSPVNPGEATFTAFVQRVFGQLPNLVDFSAPACGPDLRPAGLAWLVECCPKLRILRLGWCSFPDLGVGIGPVAEALGRQLEELEILGPFLNLDSLNALVLHCRRLRVLNISRGHHGGRNWQPGIDLGETVDAEHTEEYDEAFGRLAQLNPLLRIEVAQGSQEYLSF</sequence>
<dbReference type="SMART" id="SM00184">
    <property type="entry name" value="RING"/>
    <property type="match status" value="1"/>
</dbReference>
<dbReference type="Gene3D" id="3.30.40.10">
    <property type="entry name" value="Zinc/RING finger domain, C3HC4 (zinc finger)"/>
    <property type="match status" value="1"/>
</dbReference>
<evidence type="ECO:0000313" key="8">
    <source>
        <dbReference type="Proteomes" id="UP000054558"/>
    </source>
</evidence>
<accession>A0A1Y1HL02</accession>
<dbReference type="Pfam" id="PF13639">
    <property type="entry name" value="zf-RING_2"/>
    <property type="match status" value="1"/>
</dbReference>
<feature type="region of interest" description="Disordered" evidence="5">
    <location>
        <begin position="820"/>
        <end position="847"/>
    </location>
</feature>
<dbReference type="Gene3D" id="3.80.10.10">
    <property type="entry name" value="Ribonuclease Inhibitor"/>
    <property type="match status" value="1"/>
</dbReference>